<protein>
    <submittedName>
        <fullName evidence="1">Uncharacterized protein</fullName>
    </submittedName>
</protein>
<proteinExistence type="predicted"/>
<comment type="caution">
    <text evidence="1">The sequence shown here is derived from an EMBL/GenBank/DDBJ whole genome shotgun (WGS) entry which is preliminary data.</text>
</comment>
<gene>
    <name evidence="1" type="ORF">GCM10007304_44680</name>
</gene>
<accession>A0A917G711</accession>
<organism evidence="1 2">
    <name type="scientific">Rhodococcoides trifolii</name>
    <dbReference type="NCBI Taxonomy" id="908250"/>
    <lineage>
        <taxon>Bacteria</taxon>
        <taxon>Bacillati</taxon>
        <taxon>Actinomycetota</taxon>
        <taxon>Actinomycetes</taxon>
        <taxon>Mycobacteriales</taxon>
        <taxon>Nocardiaceae</taxon>
        <taxon>Rhodococcoides</taxon>
    </lineage>
</organism>
<sequence length="72" mass="7683">MWNRVMPMEAVCGQIEDTCGGGAPKGNVSSIITIPIRLVAGSSAATARPCYRQTLLLRGDAYLSKSRKPDTT</sequence>
<keyword evidence="2" id="KW-1185">Reference proteome</keyword>
<dbReference type="EMBL" id="BMCU01000006">
    <property type="protein sequence ID" value="GGG25906.1"/>
    <property type="molecule type" value="Genomic_DNA"/>
</dbReference>
<evidence type="ECO:0000313" key="2">
    <source>
        <dbReference type="Proteomes" id="UP000654257"/>
    </source>
</evidence>
<name>A0A917G711_9NOCA</name>
<dbReference type="AlphaFoldDB" id="A0A917G711"/>
<reference evidence="1" key="2">
    <citation type="submission" date="2020-09" db="EMBL/GenBank/DDBJ databases">
        <authorList>
            <person name="Sun Q."/>
            <person name="Sedlacek I."/>
        </authorList>
    </citation>
    <scope>NUCLEOTIDE SEQUENCE</scope>
    <source>
        <strain evidence="1">CCM 7905</strain>
    </source>
</reference>
<evidence type="ECO:0000313" key="1">
    <source>
        <dbReference type="EMBL" id="GGG25906.1"/>
    </source>
</evidence>
<dbReference type="Proteomes" id="UP000654257">
    <property type="component" value="Unassembled WGS sequence"/>
</dbReference>
<reference evidence="1" key="1">
    <citation type="journal article" date="2014" name="Int. J. Syst. Evol. Microbiol.">
        <title>Complete genome sequence of Corynebacterium casei LMG S-19264T (=DSM 44701T), isolated from a smear-ripened cheese.</title>
        <authorList>
            <consortium name="US DOE Joint Genome Institute (JGI-PGF)"/>
            <person name="Walter F."/>
            <person name="Albersmeier A."/>
            <person name="Kalinowski J."/>
            <person name="Ruckert C."/>
        </authorList>
    </citation>
    <scope>NUCLEOTIDE SEQUENCE</scope>
    <source>
        <strain evidence="1">CCM 7905</strain>
    </source>
</reference>